<dbReference type="Proteomes" id="UP000652761">
    <property type="component" value="Unassembled WGS sequence"/>
</dbReference>
<gene>
    <name evidence="1" type="ORF">Taro_008465</name>
</gene>
<comment type="caution">
    <text evidence="1">The sequence shown here is derived from an EMBL/GenBank/DDBJ whole genome shotgun (WGS) entry which is preliminary data.</text>
</comment>
<reference evidence="1" key="1">
    <citation type="submission" date="2017-07" db="EMBL/GenBank/DDBJ databases">
        <title>Taro Niue Genome Assembly and Annotation.</title>
        <authorList>
            <person name="Atibalentja N."/>
            <person name="Keating K."/>
            <person name="Fields C.J."/>
        </authorList>
    </citation>
    <scope>NUCLEOTIDE SEQUENCE</scope>
    <source>
        <strain evidence="1">Niue_2</strain>
        <tissue evidence="1">Leaf</tissue>
    </source>
</reference>
<evidence type="ECO:0000313" key="2">
    <source>
        <dbReference type="Proteomes" id="UP000652761"/>
    </source>
</evidence>
<keyword evidence="2" id="KW-1185">Reference proteome</keyword>
<dbReference type="EMBL" id="NMUH01000279">
    <property type="protein sequence ID" value="MQL76075.1"/>
    <property type="molecule type" value="Genomic_DNA"/>
</dbReference>
<proteinExistence type="predicted"/>
<evidence type="ECO:0000313" key="1">
    <source>
        <dbReference type="EMBL" id="MQL76075.1"/>
    </source>
</evidence>
<accession>A0A843TYA3</accession>
<organism evidence="1 2">
    <name type="scientific">Colocasia esculenta</name>
    <name type="common">Wild taro</name>
    <name type="synonym">Arum esculentum</name>
    <dbReference type="NCBI Taxonomy" id="4460"/>
    <lineage>
        <taxon>Eukaryota</taxon>
        <taxon>Viridiplantae</taxon>
        <taxon>Streptophyta</taxon>
        <taxon>Embryophyta</taxon>
        <taxon>Tracheophyta</taxon>
        <taxon>Spermatophyta</taxon>
        <taxon>Magnoliopsida</taxon>
        <taxon>Liliopsida</taxon>
        <taxon>Araceae</taxon>
        <taxon>Aroideae</taxon>
        <taxon>Colocasieae</taxon>
        <taxon>Colocasia</taxon>
    </lineage>
</organism>
<protein>
    <submittedName>
        <fullName evidence="1">Uncharacterized protein</fullName>
    </submittedName>
</protein>
<sequence>MLVVPWFSVVSYCRARSTGRDSALSCCAVRSSDACQGGSACGGSVLVTVRRPVALRLLTRRGGPSCSGCRGLEALAGYPFPLSLFFFPSPSPSGEAPPPPLPFVRRRVVRGAVASWTLRGARRRWPTDVKGPSLRRRRPSRARPYRDAIGGRDKAVVPCLLVVTRFPDETRLLSRSHYPSRWYRDSHGGCGRTCVASEVSMAGLCVSVCPTAGFALRTFWWAMRLVASLCSLTEGDTFVVVSWQWCQEGRLSPCSPPRVCMLVWFVGGLGLKIPLVCLSAGVAMARRVATSEEASALSGATLSQCDWRSR</sequence>
<name>A0A843TYA3_COLES</name>
<dbReference type="AlphaFoldDB" id="A0A843TYA3"/>